<evidence type="ECO:0000256" key="3">
    <source>
        <dbReference type="ARBA" id="ARBA00022475"/>
    </source>
</evidence>
<feature type="transmembrane region" description="Helical" evidence="10">
    <location>
        <begin position="424"/>
        <end position="443"/>
    </location>
</feature>
<name>A0ABY4H0M9_9BACI</name>
<proteinExistence type="inferred from homology"/>
<keyword evidence="14" id="KW-1185">Reference proteome</keyword>
<dbReference type="PRINTS" id="PR01410">
    <property type="entry name" value="CCBIOGENESIS"/>
</dbReference>
<feature type="transmembrane region" description="Helical" evidence="10">
    <location>
        <begin position="496"/>
        <end position="518"/>
    </location>
</feature>
<feature type="transmembrane region" description="Helical" evidence="10">
    <location>
        <begin position="621"/>
        <end position="641"/>
    </location>
</feature>
<dbReference type="Proteomes" id="UP000831880">
    <property type="component" value="Chromosome"/>
</dbReference>
<dbReference type="PRINTS" id="PR01411">
    <property type="entry name" value="CCMFBIOGNSIS"/>
</dbReference>
<evidence type="ECO:0000256" key="1">
    <source>
        <dbReference type="ARBA" id="ARBA00004429"/>
    </source>
</evidence>
<keyword evidence="13" id="KW-0456">Lyase</keyword>
<dbReference type="EMBL" id="CP095074">
    <property type="protein sequence ID" value="UOQ94001.1"/>
    <property type="molecule type" value="Genomic_DNA"/>
</dbReference>
<evidence type="ECO:0000256" key="9">
    <source>
        <dbReference type="ARBA" id="ARBA00037230"/>
    </source>
</evidence>
<feature type="transmembrane region" description="Helical" evidence="10">
    <location>
        <begin position="120"/>
        <end position="142"/>
    </location>
</feature>
<keyword evidence="7 10" id="KW-1133">Transmembrane helix</keyword>
<protein>
    <submittedName>
        <fullName evidence="13">Heme lyase CcmF/NrfE family subunit</fullName>
    </submittedName>
</protein>
<accession>A0ABY4H0M9</accession>
<keyword evidence="4" id="KW-0997">Cell inner membrane</keyword>
<dbReference type="RefSeq" id="WP_244753610.1">
    <property type="nucleotide sequence ID" value="NZ_CP095074.1"/>
</dbReference>
<feature type="transmembrane region" description="Helical" evidence="10">
    <location>
        <begin position="207"/>
        <end position="226"/>
    </location>
</feature>
<keyword evidence="5 10" id="KW-0812">Transmembrane</keyword>
<evidence type="ECO:0000259" key="11">
    <source>
        <dbReference type="Pfam" id="PF01578"/>
    </source>
</evidence>
<dbReference type="GO" id="GO:0016829">
    <property type="term" value="F:lyase activity"/>
    <property type="evidence" value="ECO:0007669"/>
    <property type="project" value="UniProtKB-KW"/>
</dbReference>
<comment type="subcellular location">
    <subcellularLocation>
        <location evidence="1">Cell inner membrane</location>
        <topology evidence="1">Multi-pass membrane protein</topology>
    </subcellularLocation>
</comment>
<dbReference type="PANTHER" id="PTHR43653:SF1">
    <property type="entry name" value="CYTOCHROME C-TYPE BIOGENESIS PROTEIN CCMF"/>
    <property type="match status" value="1"/>
</dbReference>
<comment type="function">
    <text evidence="9">Required for the biogenesis of c-type cytochromes. Possible subunit of a heme lyase.</text>
</comment>
<feature type="transmembrane region" description="Helical" evidence="10">
    <location>
        <begin position="246"/>
        <end position="263"/>
    </location>
</feature>
<dbReference type="InterPro" id="IPR003567">
    <property type="entry name" value="Cyt_c_biogenesis"/>
</dbReference>
<feature type="transmembrane region" description="Helical" evidence="10">
    <location>
        <begin position="275"/>
        <end position="296"/>
    </location>
</feature>
<dbReference type="Pfam" id="PF16327">
    <property type="entry name" value="CcmF_C"/>
    <property type="match status" value="1"/>
</dbReference>
<keyword evidence="3" id="KW-1003">Cell membrane</keyword>
<reference evidence="13 14" key="1">
    <citation type="submission" date="2022-04" db="EMBL/GenBank/DDBJ databases">
        <title>Halobacillus sp. isolated from saltern.</title>
        <authorList>
            <person name="Won M."/>
            <person name="Lee C.-M."/>
            <person name="Woen H.-Y."/>
            <person name="Kwon S.-W."/>
        </authorList>
    </citation>
    <scope>NUCLEOTIDE SEQUENCE [LARGE SCALE GENOMIC DNA]</scope>
    <source>
        <strain evidence="13 14">SSTM10-2</strain>
    </source>
</reference>
<organism evidence="13 14">
    <name type="scientific">Halobacillus shinanisalinarum</name>
    <dbReference type="NCBI Taxonomy" id="2932258"/>
    <lineage>
        <taxon>Bacteria</taxon>
        <taxon>Bacillati</taxon>
        <taxon>Bacillota</taxon>
        <taxon>Bacilli</taxon>
        <taxon>Bacillales</taxon>
        <taxon>Bacillaceae</taxon>
        <taxon>Halobacillus</taxon>
    </lineage>
</organism>
<evidence type="ECO:0000313" key="13">
    <source>
        <dbReference type="EMBL" id="UOQ94001.1"/>
    </source>
</evidence>
<dbReference type="InterPro" id="IPR003568">
    <property type="entry name" value="Cyt_c_biogenesis_CcmF"/>
</dbReference>
<feature type="transmembrane region" description="Helical" evidence="10">
    <location>
        <begin position="449"/>
        <end position="466"/>
    </location>
</feature>
<keyword evidence="8 10" id="KW-0472">Membrane</keyword>
<feature type="transmembrane region" description="Helical" evidence="10">
    <location>
        <begin position="85"/>
        <end position="108"/>
    </location>
</feature>
<evidence type="ECO:0000256" key="2">
    <source>
        <dbReference type="ARBA" id="ARBA00009186"/>
    </source>
</evidence>
<keyword evidence="6" id="KW-0201">Cytochrome c-type biogenesis</keyword>
<evidence type="ECO:0000256" key="7">
    <source>
        <dbReference type="ARBA" id="ARBA00022989"/>
    </source>
</evidence>
<sequence length="665" mass="73844">MGEIGHWALIFALIIVSYGLISHLIAIRTGSGKWLRSAKHSVLILAGLTTLASGSLIYLLIIGNFDYEYVAHYSSTDMALFYKISAFWGGNAGSLLLWLWILSIYTALVTWSKHRESDQYLPWVSIFLLVINLFFLLILNTIEFPFALNPEEVSEGNGLNPLLQNPGMAVHPVTLYLGYIGFAIPFAYGMAALMLKKVDATWLKVTRRWTLVSWLFLSIGIIYGSQWAYVELGWGGFWAWDPVENASLLPWLTGTAFLHSAMIQERKGMMKRWNISLVTTTFLLTIFGTFLTRSGLLWSIHAFANGPIGAYFLGFIGVLLVGSLALTSSRWSLLKADGQFESPVSRESGFLLNNLLLVVSAFTVFLGTVYPVLSEVVTGSKVMVGAPYFNRVNVPIFIALILAMGIGPVLAWKRSSLKALKYNLGVPLVIAFIIAVGLIAIGINNWMAVLSISSALFVMMTIILEFSNAVQARMKATGEGLIRSFLMLFVKNRRRYGGYIAHLSIVFIVIGLTGASAFSVDLQRGLNTGEKMDVGKYTLEYRGLGETTTDLKRIVYAEFLVEKGGKEMGVIRPSKEYYTNGNQPATEVSVVSTLKEDLYVVLNGWVEESGKAIIQVKIFPLISWTWFGGYLLILGSLIALWPERSRRVREIPRLKMESIQNGSKT</sequence>
<comment type="similarity">
    <text evidence="2">Belongs to the CcmF/CycK/Ccl1/NrfE/CcsA family.</text>
</comment>
<feature type="transmembrane region" description="Helical" evidence="10">
    <location>
        <begin position="392"/>
        <end position="412"/>
    </location>
</feature>
<evidence type="ECO:0000259" key="12">
    <source>
        <dbReference type="Pfam" id="PF16327"/>
    </source>
</evidence>
<evidence type="ECO:0000256" key="6">
    <source>
        <dbReference type="ARBA" id="ARBA00022748"/>
    </source>
</evidence>
<evidence type="ECO:0000256" key="8">
    <source>
        <dbReference type="ARBA" id="ARBA00023136"/>
    </source>
</evidence>
<dbReference type="PANTHER" id="PTHR43653">
    <property type="entry name" value="CYTOCHROME C ASSEMBLY PROTEIN-RELATED"/>
    <property type="match status" value="1"/>
</dbReference>
<dbReference type="Pfam" id="PF01578">
    <property type="entry name" value="Cytochrom_C_asm"/>
    <property type="match status" value="1"/>
</dbReference>
<evidence type="ECO:0000256" key="10">
    <source>
        <dbReference type="SAM" id="Phobius"/>
    </source>
</evidence>
<dbReference type="InterPro" id="IPR032523">
    <property type="entry name" value="CcmF_C"/>
</dbReference>
<feature type="transmembrane region" description="Helical" evidence="10">
    <location>
        <begin position="350"/>
        <end position="372"/>
    </location>
</feature>
<dbReference type="InterPro" id="IPR002541">
    <property type="entry name" value="Cyt_c_assembly"/>
</dbReference>
<gene>
    <name evidence="13" type="ORF">MUO14_03255</name>
</gene>
<evidence type="ECO:0000313" key="14">
    <source>
        <dbReference type="Proteomes" id="UP000831880"/>
    </source>
</evidence>
<evidence type="ECO:0000256" key="4">
    <source>
        <dbReference type="ARBA" id="ARBA00022519"/>
    </source>
</evidence>
<feature type="domain" description="Cytochrome c assembly protein" evidence="11">
    <location>
        <begin position="88"/>
        <end position="295"/>
    </location>
</feature>
<feature type="transmembrane region" description="Helical" evidence="10">
    <location>
        <begin position="176"/>
        <end position="195"/>
    </location>
</feature>
<evidence type="ECO:0000256" key="5">
    <source>
        <dbReference type="ARBA" id="ARBA00022692"/>
    </source>
</evidence>
<feature type="transmembrane region" description="Helical" evidence="10">
    <location>
        <begin position="42"/>
        <end position="65"/>
    </location>
</feature>
<feature type="domain" description="Cytochrome c-type biogenesis protein CcmF C-terminal" evidence="12">
    <location>
        <begin position="313"/>
        <end position="640"/>
    </location>
</feature>
<feature type="transmembrane region" description="Helical" evidence="10">
    <location>
        <begin position="6"/>
        <end position="30"/>
    </location>
</feature>
<feature type="transmembrane region" description="Helical" evidence="10">
    <location>
        <begin position="308"/>
        <end position="329"/>
    </location>
</feature>